<dbReference type="RefSeq" id="WP_030447073.1">
    <property type="nucleotide sequence ID" value="NZ_AP023354.1"/>
</dbReference>
<dbReference type="AlphaFoldDB" id="A0A810LCW8"/>
<dbReference type="InterPro" id="IPR039538">
    <property type="entry name" value="BetI_C"/>
</dbReference>
<dbReference type="InterPro" id="IPR036271">
    <property type="entry name" value="Tet_transcr_reg_TetR-rel_C_sf"/>
</dbReference>
<dbReference type="Proteomes" id="UP000680750">
    <property type="component" value="Chromosome"/>
</dbReference>
<evidence type="ECO:0000256" key="1">
    <source>
        <dbReference type="ARBA" id="ARBA00022491"/>
    </source>
</evidence>
<organism evidence="7 8">
    <name type="scientific">Actinocatenispora sera</name>
    <dbReference type="NCBI Taxonomy" id="390989"/>
    <lineage>
        <taxon>Bacteria</taxon>
        <taxon>Bacillati</taxon>
        <taxon>Actinomycetota</taxon>
        <taxon>Actinomycetes</taxon>
        <taxon>Micromonosporales</taxon>
        <taxon>Micromonosporaceae</taxon>
        <taxon>Actinocatenispora</taxon>
    </lineage>
</organism>
<sequence length="198" mass="21226">MSPRPVNKDEKRAEILDAAIRVFARAGFHPTKIEDVAREAGVAKGTIYLYFTSRDDILAAAFERFADEALRGVRALVESAEPALDRLHALVRAMVAGATAEPELARIVFDFWAVRGPGAATVDFARIYAEHRRLIALLLDRAVAEGALPADVPEQTPAVLVGLVEGVLLQWLVDPARVAPGPAADAATDLLLAGLTAR</sequence>
<keyword evidence="1" id="KW-0678">Repressor</keyword>
<dbReference type="PANTHER" id="PTHR30055:SF226">
    <property type="entry name" value="HTH-TYPE TRANSCRIPTIONAL REGULATOR PKSA"/>
    <property type="match status" value="1"/>
</dbReference>
<dbReference type="PRINTS" id="PR00455">
    <property type="entry name" value="HTHTETR"/>
</dbReference>
<gene>
    <name evidence="7" type="ORF">Asera_61790</name>
</gene>
<dbReference type="SUPFAM" id="SSF48498">
    <property type="entry name" value="Tetracyclin repressor-like, C-terminal domain"/>
    <property type="match status" value="1"/>
</dbReference>
<evidence type="ECO:0000259" key="6">
    <source>
        <dbReference type="PROSITE" id="PS50977"/>
    </source>
</evidence>
<keyword evidence="8" id="KW-1185">Reference proteome</keyword>
<keyword evidence="3 5" id="KW-0238">DNA-binding</keyword>
<dbReference type="KEGG" id="aser:Asera_61790"/>
<dbReference type="InterPro" id="IPR001647">
    <property type="entry name" value="HTH_TetR"/>
</dbReference>
<dbReference type="Pfam" id="PF00440">
    <property type="entry name" value="TetR_N"/>
    <property type="match status" value="1"/>
</dbReference>
<dbReference type="Pfam" id="PF13977">
    <property type="entry name" value="TetR_C_6"/>
    <property type="match status" value="1"/>
</dbReference>
<dbReference type="InterPro" id="IPR009057">
    <property type="entry name" value="Homeodomain-like_sf"/>
</dbReference>
<feature type="DNA-binding region" description="H-T-H motif" evidence="5">
    <location>
        <begin position="32"/>
        <end position="51"/>
    </location>
</feature>
<evidence type="ECO:0000313" key="8">
    <source>
        <dbReference type="Proteomes" id="UP000680750"/>
    </source>
</evidence>
<evidence type="ECO:0000256" key="4">
    <source>
        <dbReference type="ARBA" id="ARBA00023163"/>
    </source>
</evidence>
<accession>A0A810LCW8</accession>
<evidence type="ECO:0000256" key="5">
    <source>
        <dbReference type="PROSITE-ProRule" id="PRU00335"/>
    </source>
</evidence>
<dbReference type="PROSITE" id="PS50977">
    <property type="entry name" value="HTH_TETR_2"/>
    <property type="match status" value="1"/>
</dbReference>
<protein>
    <recommendedName>
        <fullName evidence="6">HTH tetR-type domain-containing protein</fullName>
    </recommendedName>
</protein>
<dbReference type="EMBL" id="AP023354">
    <property type="protein sequence ID" value="BCJ32071.1"/>
    <property type="molecule type" value="Genomic_DNA"/>
</dbReference>
<dbReference type="GO" id="GO:0000976">
    <property type="term" value="F:transcription cis-regulatory region binding"/>
    <property type="evidence" value="ECO:0007669"/>
    <property type="project" value="TreeGrafter"/>
</dbReference>
<dbReference type="SUPFAM" id="SSF46689">
    <property type="entry name" value="Homeodomain-like"/>
    <property type="match status" value="1"/>
</dbReference>
<dbReference type="GO" id="GO:0003700">
    <property type="term" value="F:DNA-binding transcription factor activity"/>
    <property type="evidence" value="ECO:0007669"/>
    <property type="project" value="TreeGrafter"/>
</dbReference>
<evidence type="ECO:0000256" key="2">
    <source>
        <dbReference type="ARBA" id="ARBA00023015"/>
    </source>
</evidence>
<evidence type="ECO:0000313" key="7">
    <source>
        <dbReference type="EMBL" id="BCJ32071.1"/>
    </source>
</evidence>
<keyword evidence="4" id="KW-0804">Transcription</keyword>
<feature type="domain" description="HTH tetR-type" evidence="6">
    <location>
        <begin position="9"/>
        <end position="69"/>
    </location>
</feature>
<name>A0A810LCW8_9ACTN</name>
<keyword evidence="2" id="KW-0805">Transcription regulation</keyword>
<dbReference type="PANTHER" id="PTHR30055">
    <property type="entry name" value="HTH-TYPE TRANSCRIPTIONAL REGULATOR RUTR"/>
    <property type="match status" value="1"/>
</dbReference>
<proteinExistence type="predicted"/>
<reference evidence="7" key="1">
    <citation type="submission" date="2020-08" db="EMBL/GenBank/DDBJ databases">
        <title>Whole genome shotgun sequence of Actinocatenispora sera NBRC 101916.</title>
        <authorList>
            <person name="Komaki H."/>
            <person name="Tamura T."/>
        </authorList>
    </citation>
    <scope>NUCLEOTIDE SEQUENCE</scope>
    <source>
        <strain evidence="7">NBRC 101916</strain>
    </source>
</reference>
<dbReference type="InterPro" id="IPR050109">
    <property type="entry name" value="HTH-type_TetR-like_transc_reg"/>
</dbReference>
<dbReference type="Gene3D" id="1.10.357.10">
    <property type="entry name" value="Tetracycline Repressor, domain 2"/>
    <property type="match status" value="1"/>
</dbReference>
<evidence type="ECO:0000256" key="3">
    <source>
        <dbReference type="ARBA" id="ARBA00023125"/>
    </source>
</evidence>